<organism evidence="2 3">
    <name type="scientific">Nannocystis punicea</name>
    <dbReference type="NCBI Taxonomy" id="2995304"/>
    <lineage>
        <taxon>Bacteria</taxon>
        <taxon>Pseudomonadati</taxon>
        <taxon>Myxococcota</taxon>
        <taxon>Polyangia</taxon>
        <taxon>Nannocystales</taxon>
        <taxon>Nannocystaceae</taxon>
        <taxon>Nannocystis</taxon>
    </lineage>
</organism>
<reference evidence="2" key="1">
    <citation type="submission" date="2022-11" db="EMBL/GenBank/DDBJ databases">
        <title>Minimal conservation of predation-associated metabolite biosynthetic gene clusters underscores biosynthetic potential of Myxococcota including descriptions for ten novel species: Archangium lansinium sp. nov., Myxococcus landrumus sp. nov., Nannocystis bai.</title>
        <authorList>
            <person name="Ahearne A."/>
            <person name="Stevens C."/>
            <person name="Dowd S."/>
        </authorList>
    </citation>
    <scope>NUCLEOTIDE SEQUENCE</scope>
    <source>
        <strain evidence="2">Fl3</strain>
    </source>
</reference>
<dbReference type="RefSeq" id="WP_269041663.1">
    <property type="nucleotide sequence ID" value="NZ_CP114040.1"/>
</dbReference>
<dbReference type="PROSITE" id="PS51257">
    <property type="entry name" value="PROKAR_LIPOPROTEIN"/>
    <property type="match status" value="1"/>
</dbReference>
<proteinExistence type="predicted"/>
<feature type="signal peptide" evidence="1">
    <location>
        <begin position="1"/>
        <end position="19"/>
    </location>
</feature>
<feature type="chain" id="PRO_5046565770" evidence="1">
    <location>
        <begin position="20"/>
        <end position="358"/>
    </location>
</feature>
<gene>
    <name evidence="2" type="ORF">O0S08_24505</name>
</gene>
<dbReference type="EMBL" id="CP114040">
    <property type="protein sequence ID" value="WAS99302.1"/>
    <property type="molecule type" value="Genomic_DNA"/>
</dbReference>
<dbReference type="Proteomes" id="UP001164459">
    <property type="component" value="Chromosome"/>
</dbReference>
<name>A0ABY7HJS5_9BACT</name>
<accession>A0ABY7HJS5</accession>
<sequence>MKNPVLLTCWFMIPLFSLGCDTAQSQVSMNEEIDWAAPHSIHDAPDLCRRRGLPCADTEELMEVFSSLIDRRIAGYPGGATEIEADFEAALAQYGVEDETLYDISDALDSSGRADRRGPMPVTRLWLHERLGEDTRAALSYAKDAADEEELQMRASFNYQVSVRAIKTHRCADDWGHEWGCDSEEPFIAHGAWGPGWKWFSETEVGKVKNPGDEYWFVNKTSIPSSASFSYDPIMYVWRVGENDPEEGNFNWVSAALAASSAVAKAFGGDWFGVFDAGLKLVAELGKIGGNGDDMYSSFFMIYDPPTLQQITSSTKTQPAPKMFFSLPAESHYKSMAIYNTFVPGGAGWNVLHTVNRL</sequence>
<protein>
    <submittedName>
        <fullName evidence="2">Uncharacterized protein</fullName>
    </submittedName>
</protein>
<evidence type="ECO:0000313" key="2">
    <source>
        <dbReference type="EMBL" id="WAS99302.1"/>
    </source>
</evidence>
<keyword evidence="1" id="KW-0732">Signal</keyword>
<evidence type="ECO:0000256" key="1">
    <source>
        <dbReference type="SAM" id="SignalP"/>
    </source>
</evidence>
<evidence type="ECO:0000313" key="3">
    <source>
        <dbReference type="Proteomes" id="UP001164459"/>
    </source>
</evidence>
<keyword evidence="3" id="KW-1185">Reference proteome</keyword>